<evidence type="ECO:0000313" key="2">
    <source>
        <dbReference type="EMBL" id="KAH6880833.1"/>
    </source>
</evidence>
<organism evidence="2 3">
    <name type="scientific">Thelonectria olida</name>
    <dbReference type="NCBI Taxonomy" id="1576542"/>
    <lineage>
        <taxon>Eukaryota</taxon>
        <taxon>Fungi</taxon>
        <taxon>Dikarya</taxon>
        <taxon>Ascomycota</taxon>
        <taxon>Pezizomycotina</taxon>
        <taxon>Sordariomycetes</taxon>
        <taxon>Hypocreomycetidae</taxon>
        <taxon>Hypocreales</taxon>
        <taxon>Nectriaceae</taxon>
        <taxon>Thelonectria</taxon>
    </lineage>
</organism>
<sequence>MARLLDCPLEVIQAVLQRLSPTDLYALCLTNKALRILAEPHLYSTIEWTWERIHTPPPIDLLLRSLLRRPELSQHVRTLIIRGCLGFGNTTPPTTSTDALDMDKVIQFIQSTTVPFVPLWIDEALGGTVDSLFTALVSQLSNITHLGLGSNLTHQSMLFGMMLRSALVRPTYCSLPNFQKLQKVTYSRNLEPRRYPAVRGYAGLAGSSSPDALSLFYLPAVQHISACITNPAVFSWPAYVPDPSTLTSLDISMLREPHLGGLLRVTKSLQKLRWQWWQEPMWGGITPIINLEQLLDALSHVRETLTDLSLTGICSMNDGGNWPPLERRGSLRDMVGFHKLVQFRAPLAFFHSLPSNVEDVTIGDDFVDNENYDWGEGDIFDLIRLWLETGKESTPSLRKLSYSLLETRPRWGSEMRAKMTEVCTRFGVEVDIIV</sequence>
<keyword evidence="3" id="KW-1185">Reference proteome</keyword>
<feature type="domain" description="F-box" evidence="1">
    <location>
        <begin position="1"/>
        <end position="53"/>
    </location>
</feature>
<dbReference type="InterPro" id="IPR001810">
    <property type="entry name" value="F-box_dom"/>
</dbReference>
<protein>
    <recommendedName>
        <fullName evidence="1">F-box domain-containing protein</fullName>
    </recommendedName>
</protein>
<dbReference type="InterPro" id="IPR036047">
    <property type="entry name" value="F-box-like_dom_sf"/>
</dbReference>
<dbReference type="AlphaFoldDB" id="A0A9P8VWK1"/>
<dbReference type="OrthoDB" id="4191831at2759"/>
<evidence type="ECO:0000313" key="3">
    <source>
        <dbReference type="Proteomes" id="UP000777438"/>
    </source>
</evidence>
<reference evidence="2 3" key="1">
    <citation type="journal article" date="2021" name="Nat. Commun.">
        <title>Genetic determinants of endophytism in the Arabidopsis root mycobiome.</title>
        <authorList>
            <person name="Mesny F."/>
            <person name="Miyauchi S."/>
            <person name="Thiergart T."/>
            <person name="Pickel B."/>
            <person name="Atanasova L."/>
            <person name="Karlsson M."/>
            <person name="Huettel B."/>
            <person name="Barry K.W."/>
            <person name="Haridas S."/>
            <person name="Chen C."/>
            <person name="Bauer D."/>
            <person name="Andreopoulos W."/>
            <person name="Pangilinan J."/>
            <person name="LaButti K."/>
            <person name="Riley R."/>
            <person name="Lipzen A."/>
            <person name="Clum A."/>
            <person name="Drula E."/>
            <person name="Henrissat B."/>
            <person name="Kohler A."/>
            <person name="Grigoriev I.V."/>
            <person name="Martin F.M."/>
            <person name="Hacquard S."/>
        </authorList>
    </citation>
    <scope>NUCLEOTIDE SEQUENCE [LARGE SCALE GENOMIC DNA]</scope>
    <source>
        <strain evidence="2 3">MPI-CAGE-CH-0241</strain>
    </source>
</reference>
<dbReference type="Pfam" id="PF00646">
    <property type="entry name" value="F-box"/>
    <property type="match status" value="1"/>
</dbReference>
<dbReference type="SUPFAM" id="SSF81383">
    <property type="entry name" value="F-box domain"/>
    <property type="match status" value="1"/>
</dbReference>
<proteinExistence type="predicted"/>
<name>A0A9P8VWK1_9HYPO</name>
<comment type="caution">
    <text evidence="2">The sequence shown here is derived from an EMBL/GenBank/DDBJ whole genome shotgun (WGS) entry which is preliminary data.</text>
</comment>
<dbReference type="PROSITE" id="PS50181">
    <property type="entry name" value="FBOX"/>
    <property type="match status" value="1"/>
</dbReference>
<gene>
    <name evidence="2" type="ORF">B0T10DRAFT_581538</name>
</gene>
<accession>A0A9P8VWK1</accession>
<evidence type="ECO:0000259" key="1">
    <source>
        <dbReference type="PROSITE" id="PS50181"/>
    </source>
</evidence>
<dbReference type="Proteomes" id="UP000777438">
    <property type="component" value="Unassembled WGS sequence"/>
</dbReference>
<dbReference type="EMBL" id="JAGPYM010000025">
    <property type="protein sequence ID" value="KAH6880833.1"/>
    <property type="molecule type" value="Genomic_DNA"/>
</dbReference>